<comment type="caution">
    <text evidence="2">The sequence shown here is derived from an EMBL/GenBank/DDBJ whole genome shotgun (WGS) entry which is preliminary data.</text>
</comment>
<dbReference type="Proteomes" id="UP000006174">
    <property type="component" value="Unassembled WGS sequence"/>
</dbReference>
<dbReference type="EMBL" id="CAGI01000014">
    <property type="protein sequence ID" value="CCF47905.1"/>
    <property type="molecule type" value="Genomic_DNA"/>
</dbReference>
<dbReference type="STRING" id="1128400.I2FLW2"/>
<evidence type="ECO:0000259" key="1">
    <source>
        <dbReference type="Pfam" id="PF00078"/>
    </source>
</evidence>
<dbReference type="SUPFAM" id="SSF56219">
    <property type="entry name" value="DNase I-like"/>
    <property type="match status" value="1"/>
</dbReference>
<reference evidence="2 3" key="1">
    <citation type="journal article" date="2012" name="Plant Cell">
        <title>Genome comparison of barley and maize smut fungi reveals targeted loss of RNA silencing components and species-specific presence of transposable elements.</title>
        <authorList>
            <person name="Laurie J.D."/>
            <person name="Ali S."/>
            <person name="Linning R."/>
            <person name="Mannhaupt G."/>
            <person name="Wong P."/>
            <person name="Gueldener U."/>
            <person name="Muensterkoetter M."/>
            <person name="Moore R."/>
            <person name="Kahmann R."/>
            <person name="Bakkeren G."/>
            <person name="Schirawski J."/>
        </authorList>
    </citation>
    <scope>NUCLEOTIDE SEQUENCE [LARGE SCALE GENOMIC DNA]</scope>
    <source>
        <strain evidence="3">Uh4875-4</strain>
    </source>
</reference>
<sequence length="1036" mass="114228">MELQLPGFHHFCPTQTQLIYHRRKHPVPQMPPTRSRPAGNVNLPSDPTCQAPANGDANMENADTVLAGLEEPDQNDIVLIYTGRHMWSSIRPSEPGELSPPLVAYEELPFPKGDRAKLPPLINREEDIARGSFRLQVRRFLVAQNVAKTDSSVNFRVGLAEVVSWKSPLTLVLPPPLLKSIWFSVAPLQRLFVGPALPKAAMVVEVLGVPASNAKNETARYISLRLQPFVNVHDVWVAQIPCANNPTPLESTNRMAVLASSTAGKDGGVDPNSVHAIPGYIKVGGAECELSYIGRLPWCTTCRSAARQYHTFDNCPRRLCFNCRESGHSRVNAPLKRSLTPCQRSKPKERVVVPTISTMGRSNCIQLICDFPRLTPFHNATPSLPFTIPSDQLRTKLCLAKTPAFSFAIQPGKLKTPTFMTILPRVRIPDGAPALSDSIHMLHIWSIHVPLQHDAHQRFGSEDLPQLSRLDASSLDSRTAAIVGADWNAVDSRVLDVFPSTSSAKQMPYGLLHQAGLVDAFRTLHPTASGFTRDTKILNRIVSAGRIDGISITSNLVPHLKSVTTRPSLSGHSIVSIRLGTSGSRIELGPRTWRLHGDAHLQHRFSLRIQQFANQLPPNINHAPVPSFFAFIERLRTTTAAISTSLSQARQRSDAQRHQLFQQLTSLDIRRGDDTRALFLHLLAHLRQLDTVHVQKSVSDCNRLHEINMFRPTAWVIPRLESRSFTATPEFVDNQDAHSTPAAKLLAICRFYTTLFTPKPRSTITEEAASILLGSVQRRIKSTTRHTIEAAFTVEELKAVLARSPESSAPGLDGLTYPLLQATSDIFLQRLCALGNALLRGHHLSEGEPMLRGVLLPKKGDLSQLANYRPLSIAAAAFRILGGAVSNRLQPAAAKVVHTAQTGFIVGRSSSTNVITLTLPQHAVKTNHIAGPLWILNLDQQKAYDRVLHEWLIDCLSAYGFGPRFLIYIKEIYHHPSVRQSLEGFLTDPIPLKCGILQGDPMSCFSTTSISSPFSIMLGIIITLVSHSVGTCRCHS</sequence>
<evidence type="ECO:0000313" key="2">
    <source>
        <dbReference type="EMBL" id="CCF47905.1"/>
    </source>
</evidence>
<dbReference type="InterPro" id="IPR036691">
    <property type="entry name" value="Endo/exonu/phosph_ase_sf"/>
</dbReference>
<gene>
    <name evidence="2" type="ORF">UHOR_12139</name>
</gene>
<evidence type="ECO:0000313" key="3">
    <source>
        <dbReference type="Proteomes" id="UP000006174"/>
    </source>
</evidence>
<dbReference type="Gene3D" id="3.60.10.10">
    <property type="entry name" value="Endonuclease/exonuclease/phosphatase"/>
    <property type="match status" value="1"/>
</dbReference>
<proteinExistence type="predicted"/>
<keyword evidence="3" id="KW-1185">Reference proteome</keyword>
<dbReference type="eggNOG" id="KOG1075">
    <property type="taxonomic scope" value="Eukaryota"/>
</dbReference>
<dbReference type="PANTHER" id="PTHR19446">
    <property type="entry name" value="REVERSE TRANSCRIPTASES"/>
    <property type="match status" value="1"/>
</dbReference>
<name>I2FLW2_USTHO</name>
<accession>I2FLW2</accession>
<feature type="non-terminal residue" evidence="2">
    <location>
        <position position="1"/>
    </location>
</feature>
<dbReference type="AlphaFoldDB" id="I2FLW2"/>
<protein>
    <submittedName>
        <fullName evidence="2">Related to retrotransposon protein (N-terminal)</fullName>
    </submittedName>
</protein>
<dbReference type="Pfam" id="PF00078">
    <property type="entry name" value="RVT_1"/>
    <property type="match status" value="1"/>
</dbReference>
<dbReference type="HOGENOM" id="CLU_293486_0_0_1"/>
<organism evidence="2 3">
    <name type="scientific">Ustilago hordei</name>
    <name type="common">Barley covered smut fungus</name>
    <dbReference type="NCBI Taxonomy" id="120017"/>
    <lineage>
        <taxon>Eukaryota</taxon>
        <taxon>Fungi</taxon>
        <taxon>Dikarya</taxon>
        <taxon>Basidiomycota</taxon>
        <taxon>Ustilaginomycotina</taxon>
        <taxon>Ustilaginomycetes</taxon>
        <taxon>Ustilaginales</taxon>
        <taxon>Ustilaginaceae</taxon>
        <taxon>Ustilago</taxon>
    </lineage>
</organism>
<feature type="domain" description="Reverse transcriptase" evidence="1">
    <location>
        <begin position="857"/>
        <end position="1005"/>
    </location>
</feature>
<dbReference type="InterPro" id="IPR000477">
    <property type="entry name" value="RT_dom"/>
</dbReference>